<dbReference type="PATRIC" id="fig|61435.8.peg.1367"/>
<dbReference type="CDD" id="cd09729">
    <property type="entry name" value="Cse1_I-E"/>
    <property type="match status" value="1"/>
</dbReference>
<dbReference type="EMBL" id="QGLC01000018">
    <property type="protein sequence ID" value="RAL68939.1"/>
    <property type="molecule type" value="Genomic_DNA"/>
</dbReference>
<evidence type="ECO:0000313" key="6">
    <source>
        <dbReference type="Proteomes" id="UP000249146"/>
    </source>
</evidence>
<dbReference type="Gene3D" id="1.10.132.100">
    <property type="match status" value="1"/>
</dbReference>
<evidence type="ECO:0000313" key="1">
    <source>
        <dbReference type="EMBL" id="AMU87202.1"/>
    </source>
</evidence>
<dbReference type="Pfam" id="PF09481">
    <property type="entry name" value="CRISPR_Cse1"/>
    <property type="match status" value="1"/>
</dbReference>
<dbReference type="Proteomes" id="UP000076394">
    <property type="component" value="Chromosome"/>
</dbReference>
<dbReference type="NCBIfam" id="TIGR02547">
    <property type="entry name" value="casA_cse1"/>
    <property type="match status" value="1"/>
</dbReference>
<evidence type="ECO:0000313" key="5">
    <source>
        <dbReference type="Proteomes" id="UP000248786"/>
    </source>
</evidence>
<dbReference type="InterPro" id="IPR013381">
    <property type="entry name" value="CRISPR-assoc_prot_Cse1"/>
</dbReference>
<reference evidence="1 4" key="1">
    <citation type="submission" date="2015-03" db="EMBL/GenBank/DDBJ databases">
        <title>Genomic characterization of Dehalococcoides mccartyi strain 11a5, an unusal plasmid-containing chloroethene dechlorinator.</title>
        <authorList>
            <person name="Zhao S."/>
            <person name="Ding C."/>
            <person name="He J."/>
        </authorList>
    </citation>
    <scope>NUCLEOTIDE SEQUENCE [LARGE SCALE GENOMIC DNA]</scope>
    <source>
        <strain evidence="1 4">11a5</strain>
    </source>
</reference>
<name>A0A142VBS1_9CHLR</name>
<gene>
    <name evidence="3" type="ORF">C1G86_1453</name>
    <name evidence="2" type="ORF">C1G87_1415</name>
    <name evidence="1" type="ORF">Dm11a5_1376</name>
</gene>
<dbReference type="EMBL" id="QGLD01000016">
    <property type="protein sequence ID" value="RAL70127.1"/>
    <property type="molecule type" value="Genomic_DNA"/>
</dbReference>
<evidence type="ECO:0000313" key="4">
    <source>
        <dbReference type="Proteomes" id="UP000076394"/>
    </source>
</evidence>
<proteinExistence type="predicted"/>
<reference evidence="5 6" key="2">
    <citation type="submission" date="2018-05" db="EMBL/GenBank/DDBJ databases">
        <title>Draft genome sequences of Dehalococcoides mccartyi strains RC and KS.</title>
        <authorList>
            <person name="Higgins S.A."/>
            <person name="Padilla-Crespo E."/>
            <person name="Loeffler F.E."/>
        </authorList>
    </citation>
    <scope>NUCLEOTIDE SEQUENCE [LARGE SCALE GENOMIC DNA]</scope>
    <source>
        <strain evidence="3 5">KS</strain>
        <strain evidence="2 6">RC</strain>
    </source>
</reference>
<dbReference type="Proteomes" id="UP000248786">
    <property type="component" value="Unassembled WGS sequence"/>
</dbReference>
<evidence type="ECO:0000313" key="2">
    <source>
        <dbReference type="EMBL" id="RAL68939.1"/>
    </source>
</evidence>
<dbReference type="Proteomes" id="UP000249146">
    <property type="component" value="Unassembled WGS sequence"/>
</dbReference>
<dbReference type="AlphaFoldDB" id="A0A142VBS1"/>
<protein>
    <submittedName>
        <fullName evidence="1">CRISPR-associated protein Cse1</fullName>
    </submittedName>
    <submittedName>
        <fullName evidence="2">CRISPR-associated protein, Cse1 family</fullName>
    </submittedName>
</protein>
<dbReference type="EMBL" id="CP011127">
    <property type="protein sequence ID" value="AMU87202.1"/>
    <property type="molecule type" value="Genomic_DNA"/>
</dbReference>
<dbReference type="RefSeq" id="WP_015407303.1">
    <property type="nucleotide sequence ID" value="NZ_CP011127.1"/>
</dbReference>
<evidence type="ECO:0000313" key="3">
    <source>
        <dbReference type="EMBL" id="RAL70127.1"/>
    </source>
</evidence>
<dbReference type="OrthoDB" id="3187690at2"/>
<accession>A0A142VBS1</accession>
<organism evidence="1 4">
    <name type="scientific">Dehalococcoides mccartyi</name>
    <dbReference type="NCBI Taxonomy" id="61435"/>
    <lineage>
        <taxon>Bacteria</taxon>
        <taxon>Bacillati</taxon>
        <taxon>Chloroflexota</taxon>
        <taxon>Dehalococcoidia</taxon>
        <taxon>Dehalococcoidales</taxon>
        <taxon>Dehalococcoidaceae</taxon>
        <taxon>Dehalococcoides</taxon>
    </lineage>
</organism>
<sequence>MAEFNLIDEPWIPCIGADDNIIEYSIRDTLFKAHELREICDDSPLVIVAIHRLLLAILYRAFEGPSSMQEWRELYRNGSFNKSKIKEYLEKWCQRFNLLDEDYPFYQMSQFETVKPISVNRLATEIASGNNATLFDHCGDDIEVEWTPSQVAQRLITCQSFALGFGRSGNAKINGINEILPYSSDAIALRGMNIWLQGGTLFETLMINLSPVIDNSLPPWELKDSNKYRDRQNGKERVVCRSSGLVDQLTWQSRLIRLIPNCQIISKMYFAQGRSADKSANDLMKVYRLSKDEGVSSLSLSSNKAAWRDAHSILMIPESGSKERRPECFNMAEEAIISGVIGGSKSFVTHIVGLATAPNKAGKFIFWRHERMPVPAAFLSNIDLLKRLGSCLENAERAAEALRYRIQRVTKLYLSPDCESPGGHRPDKADVDNIIEATDPCLTYWSRMEEHFFALLESLPNDWDAATGDSKPDEEQTARLTWRQSVKLEAKRALLESIELFGTTARAIQAIAHVSTDFYDIDLDQKSVKKKKVKGKEEHNNES</sequence>